<evidence type="ECO:0000256" key="1">
    <source>
        <dbReference type="SAM" id="MobiDB-lite"/>
    </source>
</evidence>
<feature type="chain" id="PRO_5038595541" evidence="2">
    <location>
        <begin position="23"/>
        <end position="259"/>
    </location>
</feature>
<accession>A0A1H1NKW5</accession>
<evidence type="ECO:0000313" key="3">
    <source>
        <dbReference type="EMBL" id="SDR99656.1"/>
    </source>
</evidence>
<dbReference type="PROSITE" id="PS51257">
    <property type="entry name" value="PROKAR_LIPOPROTEIN"/>
    <property type="match status" value="1"/>
</dbReference>
<keyword evidence="2" id="KW-0732">Signal</keyword>
<name>A0A1H1NKW5_9MICO</name>
<feature type="signal peptide" evidence="2">
    <location>
        <begin position="1"/>
        <end position="22"/>
    </location>
</feature>
<dbReference type="STRING" id="684552.SAMN04489719_1298"/>
<gene>
    <name evidence="3" type="ORF">SAMN04489719_1298</name>
</gene>
<evidence type="ECO:0000256" key="2">
    <source>
        <dbReference type="SAM" id="SignalP"/>
    </source>
</evidence>
<proteinExistence type="predicted"/>
<feature type="compositionally biased region" description="Low complexity" evidence="1">
    <location>
        <begin position="30"/>
        <end position="77"/>
    </location>
</feature>
<sequence>MSRLAWAAALAAVLVVSGCAPSGMLEGPDPSTLAPAPSGSASPEPSSADGGSASPDPDASATPASATPAPAATAPAAPALPPRAIGLPQIEPALTELPVGGAVAGAGARDLYVACSLPSRIWTGGTRTDGAVDGSAADCRDAWGGVVVQLGVPAGATRAHAVLEADATAPLIVAMPAGRELDTASRAGFVRGLGSPSALDITVTCEGETGRVTVGGIPFDCWGDGLALRVGVDRLGGPMPMIVADAGVTAWVVLQPVEG</sequence>
<reference evidence="4" key="1">
    <citation type="submission" date="2016-10" db="EMBL/GenBank/DDBJ databases">
        <authorList>
            <person name="Varghese N."/>
            <person name="Submissions S."/>
        </authorList>
    </citation>
    <scope>NUCLEOTIDE SEQUENCE [LARGE SCALE GENOMIC DNA]</scope>
    <source>
        <strain evidence="4">DSM 22965</strain>
    </source>
</reference>
<protein>
    <submittedName>
        <fullName evidence="3">Uncharacterized protein</fullName>
    </submittedName>
</protein>
<dbReference type="EMBL" id="LT629734">
    <property type="protein sequence ID" value="SDR99656.1"/>
    <property type="molecule type" value="Genomic_DNA"/>
</dbReference>
<keyword evidence="4" id="KW-1185">Reference proteome</keyword>
<organism evidence="3 4">
    <name type="scientific">Agrococcus carbonis</name>
    <dbReference type="NCBI Taxonomy" id="684552"/>
    <lineage>
        <taxon>Bacteria</taxon>
        <taxon>Bacillati</taxon>
        <taxon>Actinomycetota</taxon>
        <taxon>Actinomycetes</taxon>
        <taxon>Micrococcales</taxon>
        <taxon>Microbacteriaceae</taxon>
        <taxon>Agrococcus</taxon>
    </lineage>
</organism>
<feature type="region of interest" description="Disordered" evidence="1">
    <location>
        <begin position="26"/>
        <end position="80"/>
    </location>
</feature>
<evidence type="ECO:0000313" key="4">
    <source>
        <dbReference type="Proteomes" id="UP000199649"/>
    </source>
</evidence>
<dbReference type="RefSeq" id="WP_092666253.1">
    <property type="nucleotide sequence ID" value="NZ_LT629734.1"/>
</dbReference>
<dbReference type="AlphaFoldDB" id="A0A1H1NKW5"/>
<dbReference type="Proteomes" id="UP000199649">
    <property type="component" value="Chromosome I"/>
</dbReference>